<accession>A0A1G1XKW2</accession>
<evidence type="ECO:0000313" key="3">
    <source>
        <dbReference type="Proteomes" id="UP000178570"/>
    </source>
</evidence>
<dbReference type="STRING" id="1797529.A2570_03450"/>
<keyword evidence="1" id="KW-1133">Transmembrane helix</keyword>
<keyword evidence="1" id="KW-0812">Transmembrane</keyword>
<dbReference type="EMBL" id="MHHY01000009">
    <property type="protein sequence ID" value="OGY40306.1"/>
    <property type="molecule type" value="Genomic_DNA"/>
</dbReference>
<protein>
    <submittedName>
        <fullName evidence="2">Uncharacterized protein</fullName>
    </submittedName>
</protein>
<evidence type="ECO:0000256" key="1">
    <source>
        <dbReference type="SAM" id="Phobius"/>
    </source>
</evidence>
<keyword evidence="1" id="KW-0472">Membrane</keyword>
<sequence>MEALPYLAVLLSGLLLMTVGRYIHQKARVLLNKQIGRAMIFVGSIMTASILFFFAFVSAFGG</sequence>
<dbReference type="Proteomes" id="UP000178570">
    <property type="component" value="Unassembled WGS sequence"/>
</dbReference>
<proteinExistence type="predicted"/>
<feature type="transmembrane region" description="Helical" evidence="1">
    <location>
        <begin position="6"/>
        <end position="23"/>
    </location>
</feature>
<gene>
    <name evidence="2" type="ORF">A2570_03450</name>
</gene>
<dbReference type="AlphaFoldDB" id="A0A1G1XKW2"/>
<organism evidence="2 3">
    <name type="scientific">Candidatus Brennerbacteria bacterium RIFOXYD1_FULL_41_16</name>
    <dbReference type="NCBI Taxonomy" id="1797529"/>
    <lineage>
        <taxon>Bacteria</taxon>
        <taxon>Candidatus Brenneribacteriota</taxon>
    </lineage>
</organism>
<name>A0A1G1XKW2_9BACT</name>
<feature type="transmembrane region" description="Helical" evidence="1">
    <location>
        <begin position="35"/>
        <end position="60"/>
    </location>
</feature>
<comment type="caution">
    <text evidence="2">The sequence shown here is derived from an EMBL/GenBank/DDBJ whole genome shotgun (WGS) entry which is preliminary data.</text>
</comment>
<evidence type="ECO:0000313" key="2">
    <source>
        <dbReference type="EMBL" id="OGY40306.1"/>
    </source>
</evidence>
<reference evidence="2 3" key="1">
    <citation type="journal article" date="2016" name="Nat. Commun.">
        <title>Thousands of microbial genomes shed light on interconnected biogeochemical processes in an aquifer system.</title>
        <authorList>
            <person name="Anantharaman K."/>
            <person name="Brown C.T."/>
            <person name="Hug L.A."/>
            <person name="Sharon I."/>
            <person name="Castelle C.J."/>
            <person name="Probst A.J."/>
            <person name="Thomas B.C."/>
            <person name="Singh A."/>
            <person name="Wilkins M.J."/>
            <person name="Karaoz U."/>
            <person name="Brodie E.L."/>
            <person name="Williams K.H."/>
            <person name="Hubbard S.S."/>
            <person name="Banfield J.F."/>
        </authorList>
    </citation>
    <scope>NUCLEOTIDE SEQUENCE [LARGE SCALE GENOMIC DNA]</scope>
</reference>